<dbReference type="GO" id="GO:0016020">
    <property type="term" value="C:membrane"/>
    <property type="evidence" value="ECO:0007669"/>
    <property type="project" value="UniProtKB-SubCell"/>
</dbReference>
<dbReference type="VEuPathDB" id="FungiDB:PYU1_G011741"/>
<keyword evidence="4 5" id="KW-0472">Membrane</keyword>
<evidence type="ECO:0000256" key="1">
    <source>
        <dbReference type="ARBA" id="ARBA00004141"/>
    </source>
</evidence>
<feature type="transmembrane region" description="Helical" evidence="5">
    <location>
        <begin position="20"/>
        <end position="37"/>
    </location>
</feature>
<accession>K3X3G8</accession>
<evidence type="ECO:0000259" key="6">
    <source>
        <dbReference type="Pfam" id="PF01284"/>
    </source>
</evidence>
<sequence>MTRAWFGKQSHQYITLAMRVLQLASAVLALGFIAGGFDGKDEVIPAPDGDGKKKMLVVTMHFGGPTVNFAMIVTYSAAIYAMLWIAFVYATTRVRVPAHFSVALDSILTVMLLSAGCAVAASDYVRYCSALTPYVHCSSLKAGVAFCFLAFVAFLISVAWGLWILRERLADTKKAQRPQVTSGASTTDQIDVLECSPSSDASNAYHNAAFVC</sequence>
<dbReference type="HOGENOM" id="CLU_115191_0_0_1"/>
<dbReference type="PANTHER" id="PTHR28165:SF1">
    <property type="entry name" value="NON-CLASSICAL EXPORT PROTEIN 2-RELATED"/>
    <property type="match status" value="1"/>
</dbReference>
<dbReference type="InParanoid" id="K3X3G8"/>
<keyword evidence="8" id="KW-1185">Reference proteome</keyword>
<dbReference type="InterPro" id="IPR052649">
    <property type="entry name" value="NCE102-like"/>
</dbReference>
<evidence type="ECO:0000256" key="4">
    <source>
        <dbReference type="ARBA" id="ARBA00023136"/>
    </source>
</evidence>
<dbReference type="AlphaFoldDB" id="K3X3G8"/>
<keyword evidence="3 5" id="KW-1133">Transmembrane helix</keyword>
<evidence type="ECO:0000313" key="7">
    <source>
        <dbReference type="EnsemblProtists" id="PYU1_T011767"/>
    </source>
</evidence>
<dbReference type="Proteomes" id="UP000019132">
    <property type="component" value="Unassembled WGS sequence"/>
</dbReference>
<name>K3X3G8_GLOUD</name>
<comment type="subcellular location">
    <subcellularLocation>
        <location evidence="1">Membrane</location>
        <topology evidence="1">Multi-pass membrane protein</topology>
    </subcellularLocation>
</comment>
<feature type="domain" description="MARVEL" evidence="6">
    <location>
        <begin position="15"/>
        <end position="159"/>
    </location>
</feature>
<evidence type="ECO:0000256" key="5">
    <source>
        <dbReference type="SAM" id="Phobius"/>
    </source>
</evidence>
<reference evidence="8" key="1">
    <citation type="journal article" date="2010" name="Genome Biol.">
        <title>Genome sequence of the necrotrophic plant pathogen Pythium ultimum reveals original pathogenicity mechanisms and effector repertoire.</title>
        <authorList>
            <person name="Levesque C.A."/>
            <person name="Brouwer H."/>
            <person name="Cano L."/>
            <person name="Hamilton J.P."/>
            <person name="Holt C."/>
            <person name="Huitema E."/>
            <person name="Raffaele S."/>
            <person name="Robideau G.P."/>
            <person name="Thines M."/>
            <person name="Win J."/>
            <person name="Zerillo M.M."/>
            <person name="Beakes G.W."/>
            <person name="Boore J.L."/>
            <person name="Busam D."/>
            <person name="Dumas B."/>
            <person name="Ferriera S."/>
            <person name="Fuerstenberg S.I."/>
            <person name="Gachon C.M."/>
            <person name="Gaulin E."/>
            <person name="Govers F."/>
            <person name="Grenville-Briggs L."/>
            <person name="Horner N."/>
            <person name="Hostetler J."/>
            <person name="Jiang R.H."/>
            <person name="Johnson J."/>
            <person name="Krajaejun T."/>
            <person name="Lin H."/>
            <person name="Meijer H.J."/>
            <person name="Moore B."/>
            <person name="Morris P."/>
            <person name="Phuntmart V."/>
            <person name="Puiu D."/>
            <person name="Shetty J."/>
            <person name="Stajich J.E."/>
            <person name="Tripathy S."/>
            <person name="Wawra S."/>
            <person name="van West P."/>
            <person name="Whitty B.R."/>
            <person name="Coutinho P.M."/>
            <person name="Henrissat B."/>
            <person name="Martin F."/>
            <person name="Thomas P.D."/>
            <person name="Tyler B.M."/>
            <person name="De Vries R.P."/>
            <person name="Kamoun S."/>
            <person name="Yandell M."/>
            <person name="Tisserat N."/>
            <person name="Buell C.R."/>
        </authorList>
    </citation>
    <scope>NUCLEOTIDE SEQUENCE</scope>
    <source>
        <strain evidence="8">DAOM:BR144</strain>
    </source>
</reference>
<reference evidence="8" key="2">
    <citation type="submission" date="2010-04" db="EMBL/GenBank/DDBJ databases">
        <authorList>
            <person name="Buell R."/>
            <person name="Hamilton J."/>
            <person name="Hostetler J."/>
        </authorList>
    </citation>
    <scope>NUCLEOTIDE SEQUENCE [LARGE SCALE GENOMIC DNA]</scope>
    <source>
        <strain evidence="8">DAOM:BR144</strain>
    </source>
</reference>
<dbReference type="InterPro" id="IPR008253">
    <property type="entry name" value="Marvel"/>
</dbReference>
<organism evidence="7 8">
    <name type="scientific">Globisporangium ultimum (strain ATCC 200006 / CBS 805.95 / DAOM BR144)</name>
    <name type="common">Pythium ultimum</name>
    <dbReference type="NCBI Taxonomy" id="431595"/>
    <lineage>
        <taxon>Eukaryota</taxon>
        <taxon>Sar</taxon>
        <taxon>Stramenopiles</taxon>
        <taxon>Oomycota</taxon>
        <taxon>Peronosporomycetes</taxon>
        <taxon>Pythiales</taxon>
        <taxon>Pythiaceae</taxon>
        <taxon>Globisporangium</taxon>
    </lineage>
</organism>
<evidence type="ECO:0000256" key="2">
    <source>
        <dbReference type="ARBA" id="ARBA00022692"/>
    </source>
</evidence>
<protein>
    <recommendedName>
        <fullName evidence="6">MARVEL domain-containing protein</fullName>
    </recommendedName>
</protein>
<proteinExistence type="predicted"/>
<feature type="transmembrane region" description="Helical" evidence="5">
    <location>
        <begin position="102"/>
        <end position="122"/>
    </location>
</feature>
<dbReference type="EMBL" id="GL376637">
    <property type="status" value="NOT_ANNOTATED_CDS"/>
    <property type="molecule type" value="Genomic_DNA"/>
</dbReference>
<feature type="transmembrane region" description="Helical" evidence="5">
    <location>
        <begin position="142"/>
        <end position="165"/>
    </location>
</feature>
<dbReference type="OMA" id="MPAPWSF"/>
<feature type="transmembrane region" description="Helical" evidence="5">
    <location>
        <begin position="69"/>
        <end position="90"/>
    </location>
</feature>
<dbReference type="Pfam" id="PF01284">
    <property type="entry name" value="MARVEL"/>
    <property type="match status" value="1"/>
</dbReference>
<evidence type="ECO:0000256" key="3">
    <source>
        <dbReference type="ARBA" id="ARBA00022989"/>
    </source>
</evidence>
<evidence type="ECO:0000313" key="8">
    <source>
        <dbReference type="Proteomes" id="UP000019132"/>
    </source>
</evidence>
<dbReference type="PANTHER" id="PTHR28165">
    <property type="entry name" value="NON-CLASSICAL EXPORT PROTEIN 2-RELATED"/>
    <property type="match status" value="1"/>
</dbReference>
<reference evidence="7" key="3">
    <citation type="submission" date="2015-02" db="UniProtKB">
        <authorList>
            <consortium name="EnsemblProtists"/>
        </authorList>
    </citation>
    <scope>IDENTIFICATION</scope>
    <source>
        <strain evidence="7">DAOM BR144</strain>
    </source>
</reference>
<dbReference type="eggNOG" id="ENOG502S7VW">
    <property type="taxonomic scope" value="Eukaryota"/>
</dbReference>
<keyword evidence="2 5" id="KW-0812">Transmembrane</keyword>
<dbReference type="EnsemblProtists" id="PYU1_T011767">
    <property type="protein sequence ID" value="PYU1_T011767"/>
    <property type="gene ID" value="PYU1_G011741"/>
</dbReference>